<reference evidence="12 13" key="1">
    <citation type="submission" date="2019-09" db="EMBL/GenBank/DDBJ databases">
        <authorList>
            <person name="Cremers G."/>
        </authorList>
    </citation>
    <scope>NUCLEOTIDE SEQUENCE [LARGE SCALE GENOMIC DNA]</scope>
    <source>
        <strain evidence="12">4A</strain>
    </source>
</reference>
<evidence type="ECO:0000256" key="2">
    <source>
        <dbReference type="ARBA" id="ARBA00006490"/>
    </source>
</evidence>
<keyword evidence="7" id="KW-0408">Iron</keyword>
<evidence type="ECO:0000256" key="3">
    <source>
        <dbReference type="ARBA" id="ARBA00012239"/>
    </source>
</evidence>
<protein>
    <recommendedName>
        <fullName evidence="3">cysteine desulfurase</fullName>
        <ecNumber evidence="3">2.8.1.7</ecNumber>
    </recommendedName>
</protein>
<organism evidence="12 13">
    <name type="scientific">Methylacidimicrobium tartarophylax</name>
    <dbReference type="NCBI Taxonomy" id="1041768"/>
    <lineage>
        <taxon>Bacteria</taxon>
        <taxon>Pseudomonadati</taxon>
        <taxon>Verrucomicrobiota</taxon>
        <taxon>Methylacidimicrobium</taxon>
    </lineage>
</organism>
<dbReference type="SUPFAM" id="SSF53383">
    <property type="entry name" value="PLP-dependent transferases"/>
    <property type="match status" value="1"/>
</dbReference>
<dbReference type="PANTHER" id="PTHR11601">
    <property type="entry name" value="CYSTEINE DESULFURYLASE FAMILY MEMBER"/>
    <property type="match status" value="1"/>
</dbReference>
<proteinExistence type="inferred from homology"/>
<keyword evidence="13" id="KW-1185">Reference proteome</keyword>
<evidence type="ECO:0000313" key="12">
    <source>
        <dbReference type="EMBL" id="VVM06039.1"/>
    </source>
</evidence>
<evidence type="ECO:0000256" key="8">
    <source>
        <dbReference type="ARBA" id="ARBA00023014"/>
    </source>
</evidence>
<comment type="similarity">
    <text evidence="2">Belongs to the class-V pyridoxal-phosphate-dependent aminotransferase family. NifS/IscS subfamily.</text>
</comment>
<dbReference type="PIRSF" id="PIRSF005572">
    <property type="entry name" value="NifS"/>
    <property type="match status" value="1"/>
</dbReference>
<dbReference type="EC" id="2.8.1.7" evidence="3"/>
<dbReference type="GO" id="GO:0051536">
    <property type="term" value="F:iron-sulfur cluster binding"/>
    <property type="evidence" value="ECO:0007669"/>
    <property type="project" value="UniProtKB-KW"/>
</dbReference>
<dbReference type="InterPro" id="IPR015422">
    <property type="entry name" value="PyrdxlP-dep_Trfase_small"/>
</dbReference>
<evidence type="ECO:0000313" key="13">
    <source>
        <dbReference type="Proteomes" id="UP000334923"/>
    </source>
</evidence>
<dbReference type="PROSITE" id="PS00595">
    <property type="entry name" value="AA_TRANSFER_CLASS_5"/>
    <property type="match status" value="1"/>
</dbReference>
<dbReference type="GO" id="GO:0031071">
    <property type="term" value="F:cysteine desulfurase activity"/>
    <property type="evidence" value="ECO:0007669"/>
    <property type="project" value="UniProtKB-EC"/>
</dbReference>
<evidence type="ECO:0000256" key="1">
    <source>
        <dbReference type="ARBA" id="ARBA00001933"/>
    </source>
</evidence>
<evidence type="ECO:0000259" key="11">
    <source>
        <dbReference type="Pfam" id="PF00266"/>
    </source>
</evidence>
<feature type="domain" description="Aminotransferase class V" evidence="11">
    <location>
        <begin position="7"/>
        <end position="367"/>
    </location>
</feature>
<keyword evidence="8" id="KW-0411">Iron-sulfur</keyword>
<dbReference type="InterPro" id="IPR016454">
    <property type="entry name" value="Cysteine_dSase"/>
</dbReference>
<keyword evidence="5" id="KW-0479">Metal-binding</keyword>
<dbReference type="InterPro" id="IPR015421">
    <property type="entry name" value="PyrdxlP-dep_Trfase_major"/>
</dbReference>
<dbReference type="Gene3D" id="3.90.1150.10">
    <property type="entry name" value="Aspartate Aminotransferase, domain 1"/>
    <property type="match status" value="1"/>
</dbReference>
<name>A0A5E6MAN9_9BACT</name>
<dbReference type="AlphaFoldDB" id="A0A5E6MAN9"/>
<dbReference type="Gene3D" id="3.40.640.10">
    <property type="entry name" value="Type I PLP-dependent aspartate aminotransferase-like (Major domain)"/>
    <property type="match status" value="1"/>
</dbReference>
<sequence length="390" mass="41262">MDEADRIYLDHNATTPLRPEALAAMVPYLREQHGNPSSPGFSGRLAKEAVVRARSEVAGLIGAQASEILFTSGSTESIHQAILGALELSPDRPRVVSTAVEHPSTALLLERLEGRGVEVVRLPVDRQGLLDLRELQSALEKPAALLSLVWVNNETGVVSPVERAVGLAKEKGILCHLDAAQAVGKIPVNAQKLPFDLLSFSAHKLGGPKGIGVLFVRKGVRIPPLFCGHQERGRRGGTENVAAIAGFGVAARLAATGLADRSEAVARLRDRWEEGILQALPDVVTIHGRRSPRVANTTSIQFARIEGEELLARLERRGIEASLGSACSSGGGAPSRILLAMGLSAEEAQATLRFSLGEETTSEELDRAARAIAEEASAVLGRQTAGGRAG</sequence>
<gene>
    <name evidence="12" type="primary">iscS</name>
    <name evidence="12" type="synonym">NFS1</name>
    <name evidence="12" type="ORF">MAMT_00923</name>
</gene>
<dbReference type="PANTHER" id="PTHR11601:SF34">
    <property type="entry name" value="CYSTEINE DESULFURASE"/>
    <property type="match status" value="1"/>
</dbReference>
<evidence type="ECO:0000256" key="4">
    <source>
        <dbReference type="ARBA" id="ARBA00022679"/>
    </source>
</evidence>
<dbReference type="OrthoDB" id="9808002at2"/>
<evidence type="ECO:0000256" key="10">
    <source>
        <dbReference type="RuleBase" id="RU004504"/>
    </source>
</evidence>
<dbReference type="Pfam" id="PF00266">
    <property type="entry name" value="Aminotran_5"/>
    <property type="match status" value="1"/>
</dbReference>
<dbReference type="InterPro" id="IPR020578">
    <property type="entry name" value="Aminotrans_V_PyrdxlP_BS"/>
</dbReference>
<evidence type="ECO:0000256" key="5">
    <source>
        <dbReference type="ARBA" id="ARBA00022723"/>
    </source>
</evidence>
<dbReference type="EMBL" id="CABFVA020000038">
    <property type="protein sequence ID" value="VVM06039.1"/>
    <property type="molecule type" value="Genomic_DNA"/>
</dbReference>
<evidence type="ECO:0000256" key="6">
    <source>
        <dbReference type="ARBA" id="ARBA00022898"/>
    </source>
</evidence>
<evidence type="ECO:0000256" key="7">
    <source>
        <dbReference type="ARBA" id="ARBA00023004"/>
    </source>
</evidence>
<dbReference type="Proteomes" id="UP000334923">
    <property type="component" value="Unassembled WGS sequence"/>
</dbReference>
<keyword evidence="6" id="KW-0663">Pyridoxal phosphate</keyword>
<dbReference type="Gene3D" id="1.10.260.50">
    <property type="match status" value="1"/>
</dbReference>
<comment type="cofactor">
    <cofactor evidence="1 10">
        <name>pyridoxal 5'-phosphate</name>
        <dbReference type="ChEBI" id="CHEBI:597326"/>
    </cofactor>
</comment>
<dbReference type="RefSeq" id="WP_142659827.1">
    <property type="nucleotide sequence ID" value="NZ_CABFVA020000038.1"/>
</dbReference>
<dbReference type="InterPro" id="IPR015424">
    <property type="entry name" value="PyrdxlP-dep_Trfase"/>
</dbReference>
<comment type="catalytic activity">
    <reaction evidence="9">
        <text>(sulfur carrier)-H + L-cysteine = (sulfur carrier)-SH + L-alanine</text>
        <dbReference type="Rhea" id="RHEA:43892"/>
        <dbReference type="Rhea" id="RHEA-COMP:14737"/>
        <dbReference type="Rhea" id="RHEA-COMP:14739"/>
        <dbReference type="ChEBI" id="CHEBI:29917"/>
        <dbReference type="ChEBI" id="CHEBI:35235"/>
        <dbReference type="ChEBI" id="CHEBI:57972"/>
        <dbReference type="ChEBI" id="CHEBI:64428"/>
        <dbReference type="EC" id="2.8.1.7"/>
    </reaction>
</comment>
<accession>A0A5E6MAN9</accession>
<dbReference type="InterPro" id="IPR000192">
    <property type="entry name" value="Aminotrans_V_dom"/>
</dbReference>
<dbReference type="GO" id="GO:0046872">
    <property type="term" value="F:metal ion binding"/>
    <property type="evidence" value="ECO:0007669"/>
    <property type="project" value="UniProtKB-KW"/>
</dbReference>
<keyword evidence="4 12" id="KW-0808">Transferase</keyword>
<evidence type="ECO:0000256" key="9">
    <source>
        <dbReference type="ARBA" id="ARBA00050776"/>
    </source>
</evidence>